<dbReference type="AlphaFoldDB" id="A0A1N7M7S0"/>
<dbReference type="Proteomes" id="UP000186098">
    <property type="component" value="Unassembled WGS sequence"/>
</dbReference>
<dbReference type="RefSeq" id="WP_076366371.1">
    <property type="nucleotide sequence ID" value="NZ_FTOM01000006.1"/>
</dbReference>
<dbReference type="Gene3D" id="1.10.10.10">
    <property type="entry name" value="Winged helix-like DNA-binding domain superfamily/Winged helix DNA-binding domain"/>
    <property type="match status" value="1"/>
</dbReference>
<dbReference type="InterPro" id="IPR036388">
    <property type="entry name" value="WH-like_DNA-bd_sf"/>
</dbReference>
<sequence>MLLEIRKLLQDRGRVSLMDLSLHFGRDTDAMRGMVAHWVGKGVVRQIDPEACACAGCGKCAAALGAEVYEWIGPAPKDRPA</sequence>
<protein>
    <submittedName>
        <fullName evidence="2">FeoC like transcriptional regulator</fullName>
    </submittedName>
</protein>
<dbReference type="OrthoDB" id="467062at2"/>
<keyword evidence="3" id="KW-1185">Reference proteome</keyword>
<dbReference type="STRING" id="407234.SAMN05421795_10630"/>
<name>A0A1N7M7S0_9RHOB</name>
<reference evidence="3" key="1">
    <citation type="submission" date="2017-01" db="EMBL/GenBank/DDBJ databases">
        <authorList>
            <person name="Varghese N."/>
            <person name="Submissions S."/>
        </authorList>
    </citation>
    <scope>NUCLEOTIDE SEQUENCE [LARGE SCALE GENOMIC DNA]</scope>
    <source>
        <strain evidence="3">DSM 18714</strain>
    </source>
</reference>
<dbReference type="EMBL" id="FTOM01000006">
    <property type="protein sequence ID" value="SIS82138.1"/>
    <property type="molecule type" value="Genomic_DNA"/>
</dbReference>
<organism evidence="2 3">
    <name type="scientific">Phaeovulum vinaykumarii</name>
    <dbReference type="NCBI Taxonomy" id="407234"/>
    <lineage>
        <taxon>Bacteria</taxon>
        <taxon>Pseudomonadati</taxon>
        <taxon>Pseudomonadota</taxon>
        <taxon>Alphaproteobacteria</taxon>
        <taxon>Rhodobacterales</taxon>
        <taxon>Paracoccaceae</taxon>
        <taxon>Phaeovulum</taxon>
    </lineage>
</organism>
<feature type="domain" description="Transcriptional regulator HTH-type FeoC" evidence="1">
    <location>
        <begin position="1"/>
        <end position="69"/>
    </location>
</feature>
<evidence type="ECO:0000313" key="3">
    <source>
        <dbReference type="Proteomes" id="UP000186098"/>
    </source>
</evidence>
<dbReference type="InterPro" id="IPR015102">
    <property type="entry name" value="Tscrpt_reg_HTH_FeoC"/>
</dbReference>
<accession>A0A1N7M7S0</accession>
<proteinExistence type="predicted"/>
<dbReference type="InterPro" id="IPR036390">
    <property type="entry name" value="WH_DNA-bd_sf"/>
</dbReference>
<dbReference type="SUPFAM" id="SSF46785">
    <property type="entry name" value="Winged helix' DNA-binding domain"/>
    <property type="match status" value="1"/>
</dbReference>
<gene>
    <name evidence="2" type="ORF">SAMN05421795_10630</name>
</gene>
<evidence type="ECO:0000313" key="2">
    <source>
        <dbReference type="EMBL" id="SIS82138.1"/>
    </source>
</evidence>
<dbReference type="Pfam" id="PF09012">
    <property type="entry name" value="FeoC"/>
    <property type="match status" value="1"/>
</dbReference>
<evidence type="ECO:0000259" key="1">
    <source>
        <dbReference type="Pfam" id="PF09012"/>
    </source>
</evidence>